<comment type="caution">
    <text evidence="2">The sequence shown here is derived from an EMBL/GenBank/DDBJ whole genome shotgun (WGS) entry which is preliminary data.</text>
</comment>
<sequence length="94" mass="10255">MSYYNPNWPNPPPQPFQFNPAASTFYPQSFLPANPPFNTYQPTLSNGVASPWVVQPGSSSGWGGYSVTGLNPAGQHYPPASWPAAYPNPNTHLY</sequence>
<dbReference type="EMBL" id="JAQQWN010000005">
    <property type="protein sequence ID" value="KAK8085364.1"/>
    <property type="molecule type" value="Genomic_DNA"/>
</dbReference>
<accession>A0ABR1WPB7</accession>
<evidence type="ECO:0000313" key="3">
    <source>
        <dbReference type="Proteomes" id="UP001433268"/>
    </source>
</evidence>
<dbReference type="GeneID" id="92044010"/>
<feature type="region of interest" description="Disordered" evidence="1">
    <location>
        <begin position="1"/>
        <end position="21"/>
    </location>
</feature>
<evidence type="ECO:0000313" key="2">
    <source>
        <dbReference type="EMBL" id="KAK8085364.1"/>
    </source>
</evidence>
<dbReference type="RefSeq" id="XP_066669873.1">
    <property type="nucleotide sequence ID" value="XM_066810950.1"/>
</dbReference>
<proteinExistence type="predicted"/>
<gene>
    <name evidence="2" type="ORF">PG997_006635</name>
</gene>
<dbReference type="Proteomes" id="UP001433268">
    <property type="component" value="Unassembled WGS sequence"/>
</dbReference>
<name>A0ABR1WPB7_9PEZI</name>
<reference evidence="2 3" key="1">
    <citation type="submission" date="2023-01" db="EMBL/GenBank/DDBJ databases">
        <title>Analysis of 21 Apiospora genomes using comparative genomics revels a genus with tremendous synthesis potential of carbohydrate active enzymes and secondary metabolites.</title>
        <authorList>
            <person name="Sorensen T."/>
        </authorList>
    </citation>
    <scope>NUCLEOTIDE SEQUENCE [LARGE SCALE GENOMIC DNA]</scope>
    <source>
        <strain evidence="2 3">CBS 114990</strain>
    </source>
</reference>
<organism evidence="2 3">
    <name type="scientific">Apiospora hydei</name>
    <dbReference type="NCBI Taxonomy" id="1337664"/>
    <lineage>
        <taxon>Eukaryota</taxon>
        <taxon>Fungi</taxon>
        <taxon>Dikarya</taxon>
        <taxon>Ascomycota</taxon>
        <taxon>Pezizomycotina</taxon>
        <taxon>Sordariomycetes</taxon>
        <taxon>Xylariomycetidae</taxon>
        <taxon>Amphisphaeriales</taxon>
        <taxon>Apiosporaceae</taxon>
        <taxon>Apiospora</taxon>
    </lineage>
</organism>
<protein>
    <submittedName>
        <fullName evidence="2">Uncharacterized protein</fullName>
    </submittedName>
</protein>
<evidence type="ECO:0000256" key="1">
    <source>
        <dbReference type="SAM" id="MobiDB-lite"/>
    </source>
</evidence>
<keyword evidence="3" id="KW-1185">Reference proteome</keyword>